<dbReference type="Pfam" id="PF00078">
    <property type="entry name" value="RVT_1"/>
    <property type="match status" value="1"/>
</dbReference>
<gene>
    <name evidence="2" type="primary">DMN91_010458</name>
    <name evidence="2" type="ORF">TNCT_318961</name>
</gene>
<dbReference type="GO" id="GO:0003964">
    <property type="term" value="F:RNA-directed DNA polymerase activity"/>
    <property type="evidence" value="ECO:0007669"/>
    <property type="project" value="UniProtKB-KW"/>
</dbReference>
<dbReference type="PROSITE" id="PS50878">
    <property type="entry name" value="RT_POL"/>
    <property type="match status" value="1"/>
</dbReference>
<accession>A0A8X6LGK8</accession>
<dbReference type="InterPro" id="IPR000477">
    <property type="entry name" value="RT_dom"/>
</dbReference>
<protein>
    <submittedName>
        <fullName evidence="2">Reverse transcriptase domain-containing protein</fullName>
    </submittedName>
</protein>
<keyword evidence="2" id="KW-0695">RNA-directed DNA polymerase</keyword>
<dbReference type="SUPFAM" id="SSF56672">
    <property type="entry name" value="DNA/RNA polymerases"/>
    <property type="match status" value="1"/>
</dbReference>
<sequence length="161" mass="17793">MFRLRLRRNSVPIGRGLESEGCVEHNFLLDQAIVEAKRSRSNLALAWIDLENAFGSVPHSFILKSLHAVGAPGSVSNIISSFYFGASSEIRWGAGWTPIPMEAGVHQGFSLSAILFNLSLEQVLRPALEVDTEGYSLFEMPLRCLAYADDLILIDKSRESL</sequence>
<dbReference type="InterPro" id="IPR043502">
    <property type="entry name" value="DNA/RNA_pol_sf"/>
</dbReference>
<dbReference type="OrthoDB" id="6503643at2759"/>
<feature type="domain" description="Reverse transcriptase" evidence="1">
    <location>
        <begin position="1"/>
        <end position="161"/>
    </location>
</feature>
<dbReference type="Proteomes" id="UP000887116">
    <property type="component" value="Unassembled WGS sequence"/>
</dbReference>
<organism evidence="2 3">
    <name type="scientific">Trichonephila clavata</name>
    <name type="common">Joro spider</name>
    <name type="synonym">Nephila clavata</name>
    <dbReference type="NCBI Taxonomy" id="2740835"/>
    <lineage>
        <taxon>Eukaryota</taxon>
        <taxon>Metazoa</taxon>
        <taxon>Ecdysozoa</taxon>
        <taxon>Arthropoda</taxon>
        <taxon>Chelicerata</taxon>
        <taxon>Arachnida</taxon>
        <taxon>Araneae</taxon>
        <taxon>Araneomorphae</taxon>
        <taxon>Entelegynae</taxon>
        <taxon>Araneoidea</taxon>
        <taxon>Nephilidae</taxon>
        <taxon>Trichonephila</taxon>
    </lineage>
</organism>
<evidence type="ECO:0000313" key="2">
    <source>
        <dbReference type="EMBL" id="GFR09085.1"/>
    </source>
</evidence>
<proteinExistence type="predicted"/>
<dbReference type="EMBL" id="BMAO01036232">
    <property type="protein sequence ID" value="GFR09085.1"/>
    <property type="molecule type" value="Genomic_DNA"/>
</dbReference>
<keyword evidence="3" id="KW-1185">Reference proteome</keyword>
<keyword evidence="2" id="KW-0808">Transferase</keyword>
<name>A0A8X6LGK8_TRICU</name>
<reference evidence="2" key="1">
    <citation type="submission" date="2020-07" db="EMBL/GenBank/DDBJ databases">
        <title>Multicomponent nature underlies the extraordinary mechanical properties of spider dragline silk.</title>
        <authorList>
            <person name="Kono N."/>
            <person name="Nakamura H."/>
            <person name="Mori M."/>
            <person name="Yoshida Y."/>
            <person name="Ohtoshi R."/>
            <person name="Malay A.D."/>
            <person name="Moran D.A.P."/>
            <person name="Tomita M."/>
            <person name="Numata K."/>
            <person name="Arakawa K."/>
        </authorList>
    </citation>
    <scope>NUCLEOTIDE SEQUENCE</scope>
</reference>
<comment type="caution">
    <text evidence="2">The sequence shown here is derived from an EMBL/GenBank/DDBJ whole genome shotgun (WGS) entry which is preliminary data.</text>
</comment>
<evidence type="ECO:0000259" key="1">
    <source>
        <dbReference type="PROSITE" id="PS50878"/>
    </source>
</evidence>
<dbReference type="AlphaFoldDB" id="A0A8X6LGK8"/>
<dbReference type="PANTHER" id="PTHR19446">
    <property type="entry name" value="REVERSE TRANSCRIPTASES"/>
    <property type="match status" value="1"/>
</dbReference>
<evidence type="ECO:0000313" key="3">
    <source>
        <dbReference type="Proteomes" id="UP000887116"/>
    </source>
</evidence>
<keyword evidence="2" id="KW-0548">Nucleotidyltransferase</keyword>